<gene>
    <name evidence="8" type="ORF">M569_09059</name>
</gene>
<evidence type="ECO:0000313" key="8">
    <source>
        <dbReference type="EMBL" id="EPS65718.1"/>
    </source>
</evidence>
<evidence type="ECO:0000256" key="2">
    <source>
        <dbReference type="ARBA" id="ARBA00022741"/>
    </source>
</evidence>
<dbReference type="SUPFAM" id="SSF52540">
    <property type="entry name" value="P-loop containing nucleoside triphosphate hydrolases"/>
    <property type="match status" value="2"/>
</dbReference>
<evidence type="ECO:0000256" key="6">
    <source>
        <dbReference type="SAM" id="MobiDB-lite"/>
    </source>
</evidence>
<keyword evidence="2" id="KW-0547">Nucleotide-binding</keyword>
<organism evidence="8 9">
    <name type="scientific">Genlisea aurea</name>
    <dbReference type="NCBI Taxonomy" id="192259"/>
    <lineage>
        <taxon>Eukaryota</taxon>
        <taxon>Viridiplantae</taxon>
        <taxon>Streptophyta</taxon>
        <taxon>Embryophyta</taxon>
        <taxon>Tracheophyta</taxon>
        <taxon>Spermatophyta</taxon>
        <taxon>Magnoliopsida</taxon>
        <taxon>eudicotyledons</taxon>
        <taxon>Gunneridae</taxon>
        <taxon>Pentapetalae</taxon>
        <taxon>asterids</taxon>
        <taxon>lamiids</taxon>
        <taxon>Lamiales</taxon>
        <taxon>Lentibulariaceae</taxon>
        <taxon>Genlisea</taxon>
    </lineage>
</organism>
<feature type="compositionally biased region" description="Low complexity" evidence="6">
    <location>
        <begin position="278"/>
        <end position="297"/>
    </location>
</feature>
<dbReference type="PANTHER" id="PTHR45644:SF83">
    <property type="entry name" value="P-LOOP CONTAINING NUCLEOSIDE TRIPHOSPHATE HYDROLASES SUPERFAMILY PROTEIN"/>
    <property type="match status" value="1"/>
</dbReference>
<dbReference type="AlphaFoldDB" id="S8DRH1"/>
<accession>S8DRH1</accession>
<evidence type="ECO:0000256" key="5">
    <source>
        <dbReference type="ARBA" id="ARBA00023128"/>
    </source>
</evidence>
<comment type="caution">
    <text evidence="8">The sequence shown here is derived from an EMBL/GenBank/DDBJ whole genome shotgun (WGS) entry which is preliminary data.</text>
</comment>
<dbReference type="Pfam" id="PF00004">
    <property type="entry name" value="AAA"/>
    <property type="match status" value="1"/>
</dbReference>
<dbReference type="InterPro" id="IPR051701">
    <property type="entry name" value="Mito_OM_Translocase_MSP1"/>
</dbReference>
<evidence type="ECO:0000256" key="4">
    <source>
        <dbReference type="ARBA" id="ARBA00022840"/>
    </source>
</evidence>
<comment type="subcellular location">
    <subcellularLocation>
        <location evidence="1">Mitochondrion outer membrane</location>
        <topology evidence="1">Single-pass membrane protein</topology>
    </subcellularLocation>
</comment>
<keyword evidence="4" id="KW-0067">ATP-binding</keyword>
<dbReference type="Pfam" id="PF24933">
    <property type="entry name" value="DUF7751"/>
    <property type="match status" value="1"/>
</dbReference>
<name>S8DRH1_9LAMI</name>
<dbReference type="Gene3D" id="1.10.8.60">
    <property type="match status" value="1"/>
</dbReference>
<evidence type="ECO:0000256" key="3">
    <source>
        <dbReference type="ARBA" id="ARBA00022787"/>
    </source>
</evidence>
<dbReference type="InterPro" id="IPR027417">
    <property type="entry name" value="P-loop_NTPase"/>
</dbReference>
<evidence type="ECO:0000256" key="1">
    <source>
        <dbReference type="ARBA" id="ARBA00004572"/>
    </source>
</evidence>
<dbReference type="Gene3D" id="3.40.50.300">
    <property type="entry name" value="P-loop containing nucleotide triphosphate hydrolases"/>
    <property type="match status" value="1"/>
</dbReference>
<dbReference type="GO" id="GO:0005741">
    <property type="term" value="C:mitochondrial outer membrane"/>
    <property type="evidence" value="ECO:0007669"/>
    <property type="project" value="UniProtKB-SubCell"/>
</dbReference>
<dbReference type="SMART" id="SM00382">
    <property type="entry name" value="AAA"/>
    <property type="match status" value="1"/>
</dbReference>
<protein>
    <recommendedName>
        <fullName evidence="7">AAA+ ATPase domain-containing protein</fullName>
    </recommendedName>
</protein>
<proteinExistence type="predicted"/>
<reference evidence="8 9" key="1">
    <citation type="journal article" date="2013" name="BMC Genomics">
        <title>The miniature genome of a carnivorous plant Genlisea aurea contains a low number of genes and short non-coding sequences.</title>
        <authorList>
            <person name="Leushkin E.V."/>
            <person name="Sutormin R.A."/>
            <person name="Nabieva E.R."/>
            <person name="Penin A.A."/>
            <person name="Kondrashov A.S."/>
            <person name="Logacheva M.D."/>
        </authorList>
    </citation>
    <scope>NUCLEOTIDE SEQUENCE [LARGE SCALE GENOMIC DNA]</scope>
</reference>
<dbReference type="PROSITE" id="PS00674">
    <property type="entry name" value="AAA"/>
    <property type="match status" value="1"/>
</dbReference>
<dbReference type="Pfam" id="PF17862">
    <property type="entry name" value="AAA_lid_3"/>
    <property type="match status" value="1"/>
</dbReference>
<dbReference type="InterPro" id="IPR041569">
    <property type="entry name" value="AAA_lid_3"/>
</dbReference>
<dbReference type="FunFam" id="3.40.50.300:FF:000416">
    <property type="entry name" value="p-loop nucleoside triphosphate hydrolase superfamily protein"/>
    <property type="match status" value="1"/>
</dbReference>
<keyword evidence="9" id="KW-1185">Reference proteome</keyword>
<sequence>MALSPSILHSSASASLAQFPVWLSTPNSNVGRRVGISPSTGSPLVLVPCGVGVVLDDDEVMEQKRVILSALSVGFGVGLGLASGTAVGRWAGGKNSAAAESVSVEQIEAELLKLVLDGKDSEVTFDSFPNYLSERTRVLLTSAAYIHLKHLDVSKHIRNLSPASRAILLSGPAESYQQMLARALAHRFEAKLLLLDVNDFSLKVQCKYGIMKKNPPLKRSISEATLDSVSSLLESFSLLPYRNDGKGTTLAQRGGGGLGTAVRDTEASSNPLRHRRTSSVSSDMSGITSISSTSSSGSSRCVSSWSFDEKVLLQAIYKVLLSISQHSCIILYIRDVDRSFLQSSRMYRLFDKMLKKLTGPVLVLGSRTLDSVEDPVKVDERLSSLLPYSIEVRPPEDETRLLSWKSQLEEDMKKIQHRDNKNHIADVLAANDIECDDLASICDVDTVILSNHIDEIVVSAILYHLMNNQNPEYRNGRLIISSESLSKGLSIFQEGKSGGKDTLKIDDCFKDSEAKESTAAKAESKPEAENVSGSGNVDVVESSVISKPPPEVPPDNEFEKRIRPEVIPPNEIGVMFSDIGALDEIKESLQELVMLPLRRPDLFNGGLLKPCRGILLFGPPGTGKTMLAKAIANEAGASFINVSMSTITSKWFGEDEKNVRALFTLAAKVSPTIIFVDEVDSMLGQRTRVGEHEAMRKIKNEFMSHWDGLLTKTGERILVLAATNRPFDLDEAIIRRFERRIMVELPSVESREKILKTLLSKETVEDLDFKELASMTEGYSGSDLKNLCVTAAYRPVRELIQQESIKDKEKKQKLKEGEEIATEEKVISLRALTMEDLRQAKNQVAASFASEGSIMSELKQWNEQFGEGGSRKKQQLSYFL</sequence>
<dbReference type="GO" id="GO:0005524">
    <property type="term" value="F:ATP binding"/>
    <property type="evidence" value="ECO:0007669"/>
    <property type="project" value="UniProtKB-KW"/>
</dbReference>
<dbReference type="InterPro" id="IPR003593">
    <property type="entry name" value="AAA+_ATPase"/>
</dbReference>
<keyword evidence="5" id="KW-0496">Mitochondrion</keyword>
<dbReference type="InterPro" id="IPR003960">
    <property type="entry name" value="ATPase_AAA_CS"/>
</dbReference>
<feature type="region of interest" description="Disordered" evidence="6">
    <location>
        <begin position="247"/>
        <end position="297"/>
    </location>
</feature>
<dbReference type="InterPro" id="IPR003959">
    <property type="entry name" value="ATPase_AAA_core"/>
</dbReference>
<dbReference type="OrthoDB" id="1883434at2759"/>
<keyword evidence="3" id="KW-0472">Membrane</keyword>
<feature type="domain" description="AAA+ ATPase" evidence="7">
    <location>
        <begin position="610"/>
        <end position="747"/>
    </location>
</feature>
<dbReference type="InterPro" id="IPR056653">
    <property type="entry name" value="DUF7751"/>
</dbReference>
<evidence type="ECO:0000259" key="7">
    <source>
        <dbReference type="SMART" id="SM00382"/>
    </source>
</evidence>
<evidence type="ECO:0000313" key="9">
    <source>
        <dbReference type="Proteomes" id="UP000015453"/>
    </source>
</evidence>
<dbReference type="Proteomes" id="UP000015453">
    <property type="component" value="Unassembled WGS sequence"/>
</dbReference>
<keyword evidence="3" id="KW-1000">Mitochondrion outer membrane</keyword>
<dbReference type="EMBL" id="AUSU01004080">
    <property type="protein sequence ID" value="EPS65718.1"/>
    <property type="molecule type" value="Genomic_DNA"/>
</dbReference>
<dbReference type="GO" id="GO:0016887">
    <property type="term" value="F:ATP hydrolysis activity"/>
    <property type="evidence" value="ECO:0007669"/>
    <property type="project" value="InterPro"/>
</dbReference>
<dbReference type="PANTHER" id="PTHR45644">
    <property type="entry name" value="AAA ATPASE, PUTATIVE (AFU_ORTHOLOGUE AFUA_2G12920)-RELATED-RELATED"/>
    <property type="match status" value="1"/>
</dbReference>